<keyword evidence="1" id="KW-1133">Transmembrane helix</keyword>
<name>A0ABD3WQH6_SINWO</name>
<keyword evidence="3" id="KW-1185">Reference proteome</keyword>
<reference evidence="2 3" key="1">
    <citation type="submission" date="2024-11" db="EMBL/GenBank/DDBJ databases">
        <title>Chromosome-level genome assembly of the freshwater bivalve Anodonta woodiana.</title>
        <authorList>
            <person name="Chen X."/>
        </authorList>
    </citation>
    <scope>NUCLEOTIDE SEQUENCE [LARGE SCALE GENOMIC DNA]</scope>
    <source>
        <strain evidence="2">MN2024</strain>
        <tissue evidence="2">Gills</tissue>
    </source>
</reference>
<accession>A0ABD3WQH6</accession>
<dbReference type="Proteomes" id="UP001634394">
    <property type="component" value="Unassembled WGS sequence"/>
</dbReference>
<evidence type="ECO:0000313" key="3">
    <source>
        <dbReference type="Proteomes" id="UP001634394"/>
    </source>
</evidence>
<evidence type="ECO:0000256" key="1">
    <source>
        <dbReference type="SAM" id="Phobius"/>
    </source>
</evidence>
<protein>
    <submittedName>
        <fullName evidence="2">Uncharacterized protein</fullName>
    </submittedName>
</protein>
<keyword evidence="1" id="KW-0812">Transmembrane</keyword>
<evidence type="ECO:0000313" key="2">
    <source>
        <dbReference type="EMBL" id="KAL3875018.1"/>
    </source>
</evidence>
<proteinExistence type="predicted"/>
<dbReference type="AlphaFoldDB" id="A0ABD3WQH6"/>
<keyword evidence="1" id="KW-0472">Membrane</keyword>
<organism evidence="2 3">
    <name type="scientific">Sinanodonta woodiana</name>
    <name type="common">Chinese pond mussel</name>
    <name type="synonym">Anodonta woodiana</name>
    <dbReference type="NCBI Taxonomy" id="1069815"/>
    <lineage>
        <taxon>Eukaryota</taxon>
        <taxon>Metazoa</taxon>
        <taxon>Spiralia</taxon>
        <taxon>Lophotrochozoa</taxon>
        <taxon>Mollusca</taxon>
        <taxon>Bivalvia</taxon>
        <taxon>Autobranchia</taxon>
        <taxon>Heteroconchia</taxon>
        <taxon>Palaeoheterodonta</taxon>
        <taxon>Unionida</taxon>
        <taxon>Unionoidea</taxon>
        <taxon>Unionidae</taxon>
        <taxon>Unioninae</taxon>
        <taxon>Sinanodonta</taxon>
    </lineage>
</organism>
<comment type="caution">
    <text evidence="2">The sequence shown here is derived from an EMBL/GenBank/DDBJ whole genome shotgun (WGS) entry which is preliminary data.</text>
</comment>
<dbReference type="EMBL" id="JBJQND010000006">
    <property type="protein sequence ID" value="KAL3875018.1"/>
    <property type="molecule type" value="Genomic_DNA"/>
</dbReference>
<feature type="transmembrane region" description="Helical" evidence="1">
    <location>
        <begin position="96"/>
        <end position="116"/>
    </location>
</feature>
<gene>
    <name evidence="2" type="ORF">ACJMK2_037960</name>
</gene>
<sequence length="318" mass="36225">MMKEEYSEDGIVVTSHPGYQAETHGCAVYRNRDNGPSEINTTTIDERETTPIVLVQPNRRTGFYNKRLYTIRRELSIFLSKLSIRGCCSRLPVKHILIFLFILVLLASVVVIAHVLRASQSPDKSVVTLLYNINNGSTTLHYIIIRDSVVEVYSPDNGQFEKQAVFFDFTKRQTFYWLPQQKWCLVTNMTNLQLQSFQLVKDTVLNIINQPAPIMVDAPFLLDWSLFNLTEDRNNFMPHDNKAIRNCLMNSLETYIIDNKPSLAAVSKNDSNFDNIPSNDTILLYFYGVGNYSGMGMEFTITSIISLDHLVNTTTSPG</sequence>